<evidence type="ECO:0000256" key="8">
    <source>
        <dbReference type="SAM" id="MobiDB-lite"/>
    </source>
</evidence>
<dbReference type="GO" id="GO:0019915">
    <property type="term" value="P:lipid storage"/>
    <property type="evidence" value="ECO:0007669"/>
    <property type="project" value="InterPro"/>
</dbReference>
<feature type="compositionally biased region" description="Polar residues" evidence="8">
    <location>
        <begin position="9"/>
        <end position="27"/>
    </location>
</feature>
<evidence type="ECO:0000256" key="5">
    <source>
        <dbReference type="ARBA" id="ARBA00022989"/>
    </source>
</evidence>
<dbReference type="GO" id="GO:0010945">
    <property type="term" value="F:coenzyme A diphosphatase activity"/>
    <property type="evidence" value="ECO:0007669"/>
    <property type="project" value="InterPro"/>
</dbReference>
<dbReference type="GO" id="GO:0008654">
    <property type="term" value="P:phospholipid biosynthetic process"/>
    <property type="evidence" value="ECO:0007669"/>
    <property type="project" value="TreeGrafter"/>
</dbReference>
<dbReference type="Proteomes" id="UP001233999">
    <property type="component" value="Unassembled WGS sequence"/>
</dbReference>
<accession>A0AAD8ENZ3</accession>
<evidence type="ECO:0000256" key="3">
    <source>
        <dbReference type="ARBA" id="ARBA00022801"/>
    </source>
</evidence>
<keyword evidence="5 9" id="KW-1133">Transmembrane helix</keyword>
<feature type="transmembrane region" description="Helical" evidence="9">
    <location>
        <begin position="181"/>
        <end position="203"/>
    </location>
</feature>
<feature type="transmembrane region" description="Helical" evidence="9">
    <location>
        <begin position="262"/>
        <end position="286"/>
    </location>
</feature>
<reference evidence="10" key="1">
    <citation type="journal article" date="2023" name="IScience">
        <title>Live-bearing cockroach genome reveals convergent evolutionary mechanisms linked to viviparity in insects and beyond.</title>
        <authorList>
            <person name="Fouks B."/>
            <person name="Harrison M.C."/>
            <person name="Mikhailova A.A."/>
            <person name="Marchal E."/>
            <person name="English S."/>
            <person name="Carruthers M."/>
            <person name="Jennings E.C."/>
            <person name="Chiamaka E.L."/>
            <person name="Frigard R.A."/>
            <person name="Pippel M."/>
            <person name="Attardo G.M."/>
            <person name="Benoit J.B."/>
            <person name="Bornberg-Bauer E."/>
            <person name="Tobe S.S."/>
        </authorList>
    </citation>
    <scope>NUCLEOTIDE SEQUENCE</scope>
    <source>
        <strain evidence="10">Stay&amp;Tobe</strain>
    </source>
</reference>
<feature type="transmembrane region" description="Helical" evidence="9">
    <location>
        <begin position="68"/>
        <end position="87"/>
    </location>
</feature>
<evidence type="ECO:0000313" key="11">
    <source>
        <dbReference type="Proteomes" id="UP001233999"/>
    </source>
</evidence>
<comment type="subcellular location">
    <subcellularLocation>
        <location evidence="1">Endoplasmic reticulum membrane</location>
        <topology evidence="1">Multi-pass membrane protein</topology>
    </subcellularLocation>
</comment>
<dbReference type="PANTHER" id="PTHR23129">
    <property type="entry name" value="ACYL-COENZYME A DIPHOSPHATASE FITM2"/>
    <property type="match status" value="1"/>
</dbReference>
<proteinExistence type="inferred from homology"/>
<evidence type="ECO:0000256" key="6">
    <source>
        <dbReference type="ARBA" id="ARBA00023098"/>
    </source>
</evidence>
<organism evidence="10 11">
    <name type="scientific">Diploptera punctata</name>
    <name type="common">Pacific beetle cockroach</name>
    <dbReference type="NCBI Taxonomy" id="6984"/>
    <lineage>
        <taxon>Eukaryota</taxon>
        <taxon>Metazoa</taxon>
        <taxon>Ecdysozoa</taxon>
        <taxon>Arthropoda</taxon>
        <taxon>Hexapoda</taxon>
        <taxon>Insecta</taxon>
        <taxon>Pterygota</taxon>
        <taxon>Neoptera</taxon>
        <taxon>Polyneoptera</taxon>
        <taxon>Dictyoptera</taxon>
        <taxon>Blattodea</taxon>
        <taxon>Blaberoidea</taxon>
        <taxon>Blaberidae</taxon>
        <taxon>Diplopterinae</taxon>
        <taxon>Diploptera</taxon>
    </lineage>
</organism>
<name>A0AAD8ENZ3_DIPPU</name>
<dbReference type="InterPro" id="IPR019388">
    <property type="entry name" value="FIT"/>
</dbReference>
<dbReference type="HAMAP" id="MF_03230">
    <property type="entry name" value="FITM2"/>
    <property type="match status" value="1"/>
</dbReference>
<dbReference type="InterPro" id="IPR046401">
    <property type="entry name" value="FITM1/2"/>
</dbReference>
<keyword evidence="3" id="KW-0378">Hydrolase</keyword>
<dbReference type="AlphaFoldDB" id="A0AAD8ENZ3"/>
<evidence type="ECO:0008006" key="12">
    <source>
        <dbReference type="Google" id="ProtNLM"/>
    </source>
</evidence>
<dbReference type="Pfam" id="PF10261">
    <property type="entry name" value="FIT"/>
    <property type="match status" value="2"/>
</dbReference>
<dbReference type="PANTHER" id="PTHR23129:SF0">
    <property type="entry name" value="ACYL-COENZYME A DIPHOSPHATASE FITM2"/>
    <property type="match status" value="1"/>
</dbReference>
<feature type="region of interest" description="Disordered" evidence="8">
    <location>
        <begin position="1"/>
        <end position="38"/>
    </location>
</feature>
<dbReference type="GO" id="GO:0005789">
    <property type="term" value="C:endoplasmic reticulum membrane"/>
    <property type="evidence" value="ECO:0007669"/>
    <property type="project" value="UniProtKB-SubCell"/>
</dbReference>
<keyword evidence="7 9" id="KW-0472">Membrane</keyword>
<feature type="region of interest" description="Disordered" evidence="8">
    <location>
        <begin position="336"/>
        <end position="389"/>
    </location>
</feature>
<protein>
    <recommendedName>
        <fullName evidence="12">Fat storage-inducing transmembrane protein</fullName>
    </recommendedName>
</protein>
<keyword evidence="2 9" id="KW-0812">Transmembrane</keyword>
<sequence>MVTKRRATHQTNQSSQSKLNFRPNTETPGWETKGKKPLPEPSSVKQVLLMMVLHVCRKTLFIDTSVKVAIYGASLFVISLLADVLPFPKTYLSRSDNILNQYFVKIGWFWTLFVTVPFLVMTSHTYCCGKRDKIMHHLARLLIATFTWFFWIKLFSYIESVCGHCNVKKYQTKETCLKGGYFWYGFDLSGHAFILIYSCLILIEEARAINGWEGIRDLIRNEEHARNIGDDSVSNNPLRGLSLEEFYILKESYDKFTPYIRFFFIAMTFLSILWDIMLLSTILYYHKMVEKFVSGAIAILMWFITYRYWYAIPRTLPNLPGEGVFKYKDVKQTKEVPQKRRNTTSVSGAKGQLPTFMGMPLYGLKTQEPKEQKDEDLDNETDIQAPMNK</sequence>
<feature type="transmembrane region" description="Helical" evidence="9">
    <location>
        <begin position="107"/>
        <end position="126"/>
    </location>
</feature>
<evidence type="ECO:0000256" key="7">
    <source>
        <dbReference type="ARBA" id="ARBA00023136"/>
    </source>
</evidence>
<evidence type="ECO:0000313" key="10">
    <source>
        <dbReference type="EMBL" id="KAJ9596562.1"/>
    </source>
</evidence>
<comment type="caution">
    <text evidence="10">The sequence shown here is derived from an EMBL/GenBank/DDBJ whole genome shotgun (WGS) entry which is preliminary data.</text>
</comment>
<feature type="transmembrane region" description="Helical" evidence="9">
    <location>
        <begin position="292"/>
        <end position="310"/>
    </location>
</feature>
<reference evidence="10" key="2">
    <citation type="submission" date="2023-05" db="EMBL/GenBank/DDBJ databases">
        <authorList>
            <person name="Fouks B."/>
        </authorList>
    </citation>
    <scope>NUCLEOTIDE SEQUENCE</scope>
    <source>
        <strain evidence="10">Stay&amp;Tobe</strain>
        <tissue evidence="10">Testes</tissue>
    </source>
</reference>
<feature type="transmembrane region" description="Helical" evidence="9">
    <location>
        <begin position="138"/>
        <end position="158"/>
    </location>
</feature>
<evidence type="ECO:0000256" key="4">
    <source>
        <dbReference type="ARBA" id="ARBA00022824"/>
    </source>
</evidence>
<keyword evidence="4" id="KW-0256">Endoplasmic reticulum</keyword>
<evidence type="ECO:0000256" key="1">
    <source>
        <dbReference type="ARBA" id="ARBA00004477"/>
    </source>
</evidence>
<dbReference type="EMBL" id="JASPKZ010001980">
    <property type="protein sequence ID" value="KAJ9596562.1"/>
    <property type="molecule type" value="Genomic_DNA"/>
</dbReference>
<keyword evidence="6" id="KW-0443">Lipid metabolism</keyword>
<evidence type="ECO:0000256" key="2">
    <source>
        <dbReference type="ARBA" id="ARBA00022692"/>
    </source>
</evidence>
<dbReference type="GO" id="GO:0034389">
    <property type="term" value="P:lipid droplet organization"/>
    <property type="evidence" value="ECO:0007669"/>
    <property type="project" value="InterPro"/>
</dbReference>
<evidence type="ECO:0000256" key="9">
    <source>
        <dbReference type="SAM" id="Phobius"/>
    </source>
</evidence>
<keyword evidence="11" id="KW-1185">Reference proteome</keyword>
<gene>
    <name evidence="10" type="ORF">L9F63_012395</name>
</gene>